<evidence type="ECO:0000256" key="5">
    <source>
        <dbReference type="ARBA" id="ARBA00022989"/>
    </source>
</evidence>
<comment type="caution">
    <text evidence="9">The sequence shown here is derived from an EMBL/GenBank/DDBJ whole genome shotgun (WGS) entry which is preliminary data.</text>
</comment>
<accession>A0AAV1Y0E8</accession>
<keyword evidence="4" id="KW-0611">Plant defense</keyword>
<proteinExistence type="inferred from homology"/>
<keyword evidence="5" id="KW-1133">Transmembrane helix</keyword>
<gene>
    <name evidence="9" type="ORF">LLUT_LOCUS28557</name>
</gene>
<keyword evidence="6" id="KW-0472">Membrane</keyword>
<dbReference type="InterPro" id="IPR004326">
    <property type="entry name" value="Mlo"/>
</dbReference>
<evidence type="ECO:0000256" key="4">
    <source>
        <dbReference type="ARBA" id="ARBA00022821"/>
    </source>
</evidence>
<evidence type="ECO:0000313" key="10">
    <source>
        <dbReference type="Proteomes" id="UP001497480"/>
    </source>
</evidence>
<keyword evidence="3" id="KW-0812">Transmembrane</keyword>
<dbReference type="EMBL" id="CAXHTB010000020">
    <property type="protein sequence ID" value="CAL0327497.1"/>
    <property type="molecule type" value="Genomic_DNA"/>
</dbReference>
<keyword evidence="7" id="KW-0568">Pathogenesis-related protein</keyword>
<dbReference type="Pfam" id="PF03094">
    <property type="entry name" value="Mlo"/>
    <property type="match status" value="1"/>
</dbReference>
<evidence type="ECO:0000256" key="2">
    <source>
        <dbReference type="ARBA" id="ARBA00006574"/>
    </source>
</evidence>
<feature type="region of interest" description="Disordered" evidence="8">
    <location>
        <begin position="25"/>
        <end position="56"/>
    </location>
</feature>
<dbReference type="GO" id="GO:0006952">
    <property type="term" value="P:defense response"/>
    <property type="evidence" value="ECO:0007669"/>
    <property type="project" value="UniProtKB-KW"/>
</dbReference>
<evidence type="ECO:0000256" key="7">
    <source>
        <dbReference type="ARBA" id="ARBA00023265"/>
    </source>
</evidence>
<dbReference type="AlphaFoldDB" id="A0AAV1Y0E8"/>
<organism evidence="9 10">
    <name type="scientific">Lupinus luteus</name>
    <name type="common">European yellow lupine</name>
    <dbReference type="NCBI Taxonomy" id="3873"/>
    <lineage>
        <taxon>Eukaryota</taxon>
        <taxon>Viridiplantae</taxon>
        <taxon>Streptophyta</taxon>
        <taxon>Embryophyta</taxon>
        <taxon>Tracheophyta</taxon>
        <taxon>Spermatophyta</taxon>
        <taxon>Magnoliopsida</taxon>
        <taxon>eudicotyledons</taxon>
        <taxon>Gunneridae</taxon>
        <taxon>Pentapetalae</taxon>
        <taxon>rosids</taxon>
        <taxon>fabids</taxon>
        <taxon>Fabales</taxon>
        <taxon>Fabaceae</taxon>
        <taxon>Papilionoideae</taxon>
        <taxon>50 kb inversion clade</taxon>
        <taxon>genistoids sensu lato</taxon>
        <taxon>core genistoids</taxon>
        <taxon>Genisteae</taxon>
        <taxon>Lupinus</taxon>
    </lineage>
</organism>
<reference evidence="9 10" key="1">
    <citation type="submission" date="2024-03" db="EMBL/GenBank/DDBJ databases">
        <authorList>
            <person name="Martinez-Hernandez J."/>
        </authorList>
    </citation>
    <scope>NUCLEOTIDE SEQUENCE [LARGE SCALE GENOMIC DNA]</scope>
</reference>
<evidence type="ECO:0000256" key="1">
    <source>
        <dbReference type="ARBA" id="ARBA00004141"/>
    </source>
</evidence>
<protein>
    <submittedName>
        <fullName evidence="9">Uncharacterized protein</fullName>
    </submittedName>
</protein>
<comment type="similarity">
    <text evidence="2">Belongs to the MLO family.</text>
</comment>
<evidence type="ECO:0000256" key="3">
    <source>
        <dbReference type="ARBA" id="ARBA00022692"/>
    </source>
</evidence>
<feature type="compositionally biased region" description="Basic and acidic residues" evidence="8">
    <location>
        <begin position="30"/>
        <end position="45"/>
    </location>
</feature>
<keyword evidence="10" id="KW-1185">Reference proteome</keyword>
<sequence length="56" mass="6430">MGKLSYNYCLFNMCISKNVASTWHPCSTPKESKVEEDSHSNDTESRNLLQYLNPMS</sequence>
<comment type="subcellular location">
    <subcellularLocation>
        <location evidence="1">Membrane</location>
        <topology evidence="1">Multi-pass membrane protein</topology>
    </subcellularLocation>
</comment>
<dbReference type="GO" id="GO:0016020">
    <property type="term" value="C:membrane"/>
    <property type="evidence" value="ECO:0007669"/>
    <property type="project" value="UniProtKB-SubCell"/>
</dbReference>
<name>A0AAV1Y0E8_LUPLU</name>
<evidence type="ECO:0000313" key="9">
    <source>
        <dbReference type="EMBL" id="CAL0327497.1"/>
    </source>
</evidence>
<evidence type="ECO:0000256" key="8">
    <source>
        <dbReference type="SAM" id="MobiDB-lite"/>
    </source>
</evidence>
<dbReference type="Proteomes" id="UP001497480">
    <property type="component" value="Unassembled WGS sequence"/>
</dbReference>
<evidence type="ECO:0000256" key="6">
    <source>
        <dbReference type="ARBA" id="ARBA00023136"/>
    </source>
</evidence>
<feature type="compositionally biased region" description="Polar residues" evidence="8">
    <location>
        <begin position="46"/>
        <end position="56"/>
    </location>
</feature>